<dbReference type="Pfam" id="PF00691">
    <property type="entry name" value="OmpA"/>
    <property type="match status" value="1"/>
</dbReference>
<keyword evidence="2 4" id="KW-0472">Membrane</keyword>
<evidence type="ECO:0000256" key="4">
    <source>
        <dbReference type="PROSITE-ProRule" id="PRU00473"/>
    </source>
</evidence>
<evidence type="ECO:0000259" key="6">
    <source>
        <dbReference type="PROSITE" id="PS51123"/>
    </source>
</evidence>
<dbReference type="Pfam" id="PF07676">
    <property type="entry name" value="PD40"/>
    <property type="match status" value="2"/>
</dbReference>
<feature type="signal peptide" evidence="5">
    <location>
        <begin position="1"/>
        <end position="20"/>
    </location>
</feature>
<dbReference type="Gene3D" id="3.30.1330.60">
    <property type="entry name" value="OmpA-like domain"/>
    <property type="match status" value="1"/>
</dbReference>
<name>A0ABP8C088_9FLAO</name>
<dbReference type="Gene3D" id="1.25.40.10">
    <property type="entry name" value="Tetratricopeptide repeat domain"/>
    <property type="match status" value="1"/>
</dbReference>
<evidence type="ECO:0000256" key="5">
    <source>
        <dbReference type="SAM" id="SignalP"/>
    </source>
</evidence>
<dbReference type="SUPFAM" id="SSF103088">
    <property type="entry name" value="OmpA-like"/>
    <property type="match status" value="1"/>
</dbReference>
<reference evidence="8" key="1">
    <citation type="journal article" date="2019" name="Int. J. Syst. Evol. Microbiol.">
        <title>The Global Catalogue of Microorganisms (GCM) 10K type strain sequencing project: providing services to taxonomists for standard genome sequencing and annotation.</title>
        <authorList>
            <consortium name="The Broad Institute Genomics Platform"/>
            <consortium name="The Broad Institute Genome Sequencing Center for Infectious Disease"/>
            <person name="Wu L."/>
            <person name="Ma J."/>
        </authorList>
    </citation>
    <scope>NUCLEOTIDE SEQUENCE [LARGE SCALE GENOMIC DNA]</scope>
    <source>
        <strain evidence="8">JCM 17630</strain>
    </source>
</reference>
<keyword evidence="8" id="KW-1185">Reference proteome</keyword>
<dbReference type="RefSeq" id="WP_344786333.1">
    <property type="nucleotide sequence ID" value="NZ_BAABCA010000001.1"/>
</dbReference>
<feature type="chain" id="PRO_5045198946" evidence="5">
    <location>
        <begin position="21"/>
        <end position="642"/>
    </location>
</feature>
<sequence>MKLKNYLVICIAFWASLSFAQQGLQKKADNLFNKFSFVKASEAYRELINKNFNTDYATRQLADCYAYLRNPDSAVVYYKKVITQQNIPVAYYYKYAQSLRGVKNYKASREWMRKFKTLGGVINEKQLSKDANFITSIFNAKQHYFLKDVNFNSKLSDFGAFEHDSKIYFTSTANKGVSIKHLYGWNNQPFLDIYATDKGSDTIIHHKAKVKGDINSTYHDGPLTLSKDGKTMYFCRNNYNKNIGLKKDNKGVSNLKIYKSTLVDDKWINVEELSFNSDDYSVGHPALNNDGTKLYFASDMPGGMGGSDIYYIDLFENGSFGTPVNLGPIVNTDKNELFPFVNSEDVLFFSSDGHLGLGLLDIFGTVSDRENNIVSILNLGIPVNSNKDDFSFFMNNDGLSGYISSNRDDGLGDDDIYAYNRILQLIIEGVVSNSKTNKPINKALVSILDSNKKEIAILESDSTGYYQLNIDRDTDYIIDTKKEGYEDRTLQVTSKNIDDNVYSITADIILNPIANKIKEPEPTIKLDPIYFDYNKYNIRGDSSIELDKIAHLMKNKYPNMVIKIESHTDSRGPASYNLKLSAQRAKSTYEYLISKGIDATRIESHKGYGEEQLINNCDGTIKCTNQQHQLNRRTQFMIIKMK</sequence>
<dbReference type="InterPro" id="IPR011659">
    <property type="entry name" value="WD40"/>
</dbReference>
<keyword evidence="3" id="KW-0998">Cell outer membrane</keyword>
<accession>A0ABP8C088</accession>
<proteinExistence type="predicted"/>
<dbReference type="CDD" id="cd07185">
    <property type="entry name" value="OmpA_C-like"/>
    <property type="match status" value="1"/>
</dbReference>
<dbReference type="PROSITE" id="PS51123">
    <property type="entry name" value="OMPA_2"/>
    <property type="match status" value="1"/>
</dbReference>
<comment type="subcellular location">
    <subcellularLocation>
        <location evidence="1">Cell outer membrane</location>
    </subcellularLocation>
</comment>
<dbReference type="PANTHER" id="PTHR30329">
    <property type="entry name" value="STATOR ELEMENT OF FLAGELLAR MOTOR COMPLEX"/>
    <property type="match status" value="1"/>
</dbReference>
<dbReference type="InterPro" id="IPR011990">
    <property type="entry name" value="TPR-like_helical_dom_sf"/>
</dbReference>
<protein>
    <submittedName>
        <fullName evidence="7">OmpA family protein</fullName>
    </submittedName>
</protein>
<dbReference type="SUPFAM" id="SSF49464">
    <property type="entry name" value="Carboxypeptidase regulatory domain-like"/>
    <property type="match status" value="1"/>
</dbReference>
<gene>
    <name evidence="7" type="ORF">GCM10022291_03520</name>
</gene>
<dbReference type="SUPFAM" id="SSF48452">
    <property type="entry name" value="TPR-like"/>
    <property type="match status" value="1"/>
</dbReference>
<dbReference type="Proteomes" id="UP001501496">
    <property type="component" value="Unassembled WGS sequence"/>
</dbReference>
<dbReference type="PRINTS" id="PR01021">
    <property type="entry name" value="OMPADOMAIN"/>
</dbReference>
<keyword evidence="5" id="KW-0732">Signal</keyword>
<dbReference type="InterPro" id="IPR008969">
    <property type="entry name" value="CarboxyPept-like_regulatory"/>
</dbReference>
<dbReference type="InterPro" id="IPR006664">
    <property type="entry name" value="OMP_bac"/>
</dbReference>
<evidence type="ECO:0000313" key="7">
    <source>
        <dbReference type="EMBL" id="GAA4231318.1"/>
    </source>
</evidence>
<dbReference type="SUPFAM" id="SSF82171">
    <property type="entry name" value="DPP6 N-terminal domain-like"/>
    <property type="match status" value="1"/>
</dbReference>
<dbReference type="InterPro" id="IPR036737">
    <property type="entry name" value="OmpA-like_sf"/>
</dbReference>
<dbReference type="Gene3D" id="2.60.40.1120">
    <property type="entry name" value="Carboxypeptidase-like, regulatory domain"/>
    <property type="match status" value="1"/>
</dbReference>
<dbReference type="InterPro" id="IPR050330">
    <property type="entry name" value="Bact_OuterMem_StrucFunc"/>
</dbReference>
<comment type="caution">
    <text evidence="7">The sequence shown here is derived from an EMBL/GenBank/DDBJ whole genome shotgun (WGS) entry which is preliminary data.</text>
</comment>
<evidence type="ECO:0000256" key="2">
    <source>
        <dbReference type="ARBA" id="ARBA00023136"/>
    </source>
</evidence>
<dbReference type="PANTHER" id="PTHR30329:SF21">
    <property type="entry name" value="LIPOPROTEIN YIAD-RELATED"/>
    <property type="match status" value="1"/>
</dbReference>
<evidence type="ECO:0000256" key="3">
    <source>
        <dbReference type="ARBA" id="ARBA00023237"/>
    </source>
</evidence>
<dbReference type="EMBL" id="BAABCA010000001">
    <property type="protein sequence ID" value="GAA4231318.1"/>
    <property type="molecule type" value="Genomic_DNA"/>
</dbReference>
<evidence type="ECO:0000313" key="8">
    <source>
        <dbReference type="Proteomes" id="UP001501496"/>
    </source>
</evidence>
<feature type="domain" description="OmpA-like" evidence="6">
    <location>
        <begin position="518"/>
        <end position="642"/>
    </location>
</feature>
<evidence type="ECO:0000256" key="1">
    <source>
        <dbReference type="ARBA" id="ARBA00004442"/>
    </source>
</evidence>
<organism evidence="7 8">
    <name type="scientific">Postechiella marina</name>
    <dbReference type="NCBI Taxonomy" id="943941"/>
    <lineage>
        <taxon>Bacteria</taxon>
        <taxon>Pseudomonadati</taxon>
        <taxon>Bacteroidota</taxon>
        <taxon>Flavobacteriia</taxon>
        <taxon>Flavobacteriales</taxon>
        <taxon>Flavobacteriaceae</taxon>
        <taxon>Postechiella</taxon>
    </lineage>
</organism>
<dbReference type="InterPro" id="IPR006665">
    <property type="entry name" value="OmpA-like"/>
</dbReference>